<accession>A0A8T8K3B6</accession>
<dbReference type="AlphaFoldDB" id="A0A8T8K3B6"/>
<dbReference type="Proteomes" id="UP000681041">
    <property type="component" value="Chromosome"/>
</dbReference>
<reference evidence="1" key="1">
    <citation type="submission" date="2020-07" db="EMBL/GenBank/DDBJ databases">
        <title>Methanobacterium. sp. MethCan genome.</title>
        <authorList>
            <person name="Postec A."/>
            <person name="Quemeneur M."/>
        </authorList>
    </citation>
    <scope>NUCLEOTIDE SEQUENCE</scope>
    <source>
        <strain evidence="1">MethCAN</strain>
    </source>
</reference>
<proteinExistence type="predicted"/>
<evidence type="ECO:0000313" key="2">
    <source>
        <dbReference type="Proteomes" id="UP000681041"/>
    </source>
</evidence>
<dbReference type="KEGG" id="meme:HYG87_03920"/>
<keyword evidence="2" id="KW-1185">Reference proteome</keyword>
<protein>
    <submittedName>
        <fullName evidence="1">Peptidase</fullName>
    </submittedName>
</protein>
<dbReference type="OrthoDB" id="68691at2157"/>
<evidence type="ECO:0000313" key="1">
    <source>
        <dbReference type="EMBL" id="QUH22978.1"/>
    </source>
</evidence>
<gene>
    <name evidence="1" type="ORF">HYG87_03920</name>
</gene>
<sequence>MNKTRLYLEKMGIKSFSMNMVESKKRFDDGAQYRFEVPGIQKPEALNSLIDALDDYELVVHRVTQTKGIMLLTDSEIEEMGDLAREASIELFLSVGPRATYDTSASAQTKEGARIGYRLRGYENLVYAIEDVKRAINLGIRGIVIYDEGLLWILNKLRADGEIPSEVHFKISAHTGHGNPASARLLEELGADSFNPVRDLQIPMLASLRDSIDISIDVHTENPKSSGGFIRHYEVPDIIKAAAPVYLKTGGSVAGHHGWDTTKSQARERIRQVSLVKSMIDRYYPEAIISKKGPSDLAIPL</sequence>
<name>A0A8T8K3B6_9EURY</name>
<organism evidence="1 2">
    <name type="scientific">Methanobacterium alkalithermotolerans</name>
    <dbReference type="NCBI Taxonomy" id="2731220"/>
    <lineage>
        <taxon>Archaea</taxon>
        <taxon>Methanobacteriati</taxon>
        <taxon>Methanobacteriota</taxon>
        <taxon>Methanomada group</taxon>
        <taxon>Methanobacteria</taxon>
        <taxon>Methanobacteriales</taxon>
        <taxon>Methanobacteriaceae</taxon>
        <taxon>Methanobacterium</taxon>
    </lineage>
</organism>
<dbReference type="RefSeq" id="WP_211533924.1">
    <property type="nucleotide sequence ID" value="NZ_CP058560.1"/>
</dbReference>
<dbReference type="GeneID" id="64819883"/>
<dbReference type="EMBL" id="CP058560">
    <property type="protein sequence ID" value="QUH22978.1"/>
    <property type="molecule type" value="Genomic_DNA"/>
</dbReference>